<dbReference type="Pfam" id="PF00226">
    <property type="entry name" value="DnaJ"/>
    <property type="match status" value="1"/>
</dbReference>
<dbReference type="PROSITE" id="PS50076">
    <property type="entry name" value="DNAJ_2"/>
    <property type="match status" value="1"/>
</dbReference>
<dbReference type="Gene3D" id="1.10.287.110">
    <property type="entry name" value="DnaJ domain"/>
    <property type="match status" value="1"/>
</dbReference>
<feature type="zinc finger region" description="CR-type" evidence="7">
    <location>
        <begin position="220"/>
        <end position="301"/>
    </location>
</feature>
<dbReference type="InterPro" id="IPR002939">
    <property type="entry name" value="DnaJ_C"/>
</dbReference>
<comment type="caution">
    <text evidence="11">The sequence shown here is derived from an EMBL/GenBank/DDBJ whole genome shotgun (WGS) entry which is preliminary data.</text>
</comment>
<dbReference type="PANTHER" id="PTHR43096">
    <property type="entry name" value="DNAJ HOMOLOG 1, MITOCHONDRIAL-RELATED"/>
    <property type="match status" value="1"/>
</dbReference>
<feature type="compositionally biased region" description="Basic and acidic residues" evidence="8">
    <location>
        <begin position="483"/>
        <end position="492"/>
    </location>
</feature>
<dbReference type="Gene3D" id="2.60.260.20">
    <property type="entry name" value="Urease metallochaperone UreE, N-terminal domain"/>
    <property type="match status" value="2"/>
</dbReference>
<dbReference type="InterPro" id="IPR008971">
    <property type="entry name" value="HSP40/DnaJ_pept-bd"/>
</dbReference>
<dbReference type="InterPro" id="IPR001305">
    <property type="entry name" value="HSP_DnaJ_Cys-rich_dom"/>
</dbReference>
<keyword evidence="2" id="KW-0677">Repeat</keyword>
<dbReference type="OrthoDB" id="10256793at2759"/>
<dbReference type="GO" id="GO:0051082">
    <property type="term" value="F:unfolded protein binding"/>
    <property type="evidence" value="ECO:0007669"/>
    <property type="project" value="InterPro"/>
</dbReference>
<evidence type="ECO:0000256" key="3">
    <source>
        <dbReference type="ARBA" id="ARBA00022771"/>
    </source>
</evidence>
<evidence type="ECO:0000256" key="5">
    <source>
        <dbReference type="ARBA" id="ARBA00023186"/>
    </source>
</evidence>
<organism evidence="11 12">
    <name type="scientific">Phanerochaete sordida</name>
    <dbReference type="NCBI Taxonomy" id="48140"/>
    <lineage>
        <taxon>Eukaryota</taxon>
        <taxon>Fungi</taxon>
        <taxon>Dikarya</taxon>
        <taxon>Basidiomycota</taxon>
        <taxon>Agaricomycotina</taxon>
        <taxon>Agaricomycetes</taxon>
        <taxon>Polyporales</taxon>
        <taxon>Phanerochaetaceae</taxon>
        <taxon>Phanerochaete</taxon>
    </lineage>
</organism>
<protein>
    <recommendedName>
        <fullName evidence="6">DnaJ homolog 1, mitochondrial</fullName>
    </recommendedName>
</protein>
<feature type="region of interest" description="Disordered" evidence="8">
    <location>
        <begin position="441"/>
        <end position="500"/>
    </location>
</feature>
<feature type="domain" description="CR-type" evidence="10">
    <location>
        <begin position="220"/>
        <end position="301"/>
    </location>
</feature>
<evidence type="ECO:0000256" key="2">
    <source>
        <dbReference type="ARBA" id="ARBA00022737"/>
    </source>
</evidence>
<keyword evidence="12" id="KW-1185">Reference proteome</keyword>
<dbReference type="GO" id="GO:0042026">
    <property type="term" value="P:protein refolding"/>
    <property type="evidence" value="ECO:0007669"/>
    <property type="project" value="TreeGrafter"/>
</dbReference>
<dbReference type="SUPFAM" id="SSF49493">
    <property type="entry name" value="HSP40/DnaJ peptide-binding domain"/>
    <property type="match status" value="2"/>
</dbReference>
<dbReference type="AlphaFoldDB" id="A0A9P3LAQ2"/>
<dbReference type="Pfam" id="PF01556">
    <property type="entry name" value="DnaJ_C"/>
    <property type="match status" value="1"/>
</dbReference>
<evidence type="ECO:0000256" key="1">
    <source>
        <dbReference type="ARBA" id="ARBA00022723"/>
    </source>
</evidence>
<gene>
    <name evidence="11" type="ORF">PsYK624_038270</name>
</gene>
<dbReference type="SMART" id="SM00271">
    <property type="entry name" value="DnaJ"/>
    <property type="match status" value="1"/>
</dbReference>
<proteinExistence type="inferred from homology"/>
<evidence type="ECO:0000256" key="7">
    <source>
        <dbReference type="PROSITE-ProRule" id="PRU00546"/>
    </source>
</evidence>
<dbReference type="CDD" id="cd10747">
    <property type="entry name" value="DnaJ_C"/>
    <property type="match status" value="1"/>
</dbReference>
<dbReference type="InterPro" id="IPR036869">
    <property type="entry name" value="J_dom_sf"/>
</dbReference>
<dbReference type="CDD" id="cd10719">
    <property type="entry name" value="DnaJ_zf"/>
    <property type="match status" value="1"/>
</dbReference>
<sequence>MQSRLSTQHIRSFISFYSCSQLRSGSSRGIATCLRARNHLRPKPASRIPTSLQAGKHRAFHATASRAAPKNPYDVLGVAKDASAADIKKAYFALARKHHPDTNPDKNAKEKFVEIQEAYDLLKDDKKRAAYDQYGSAAQQPGFDPNAFAGGFGGAAGGFHFEDLSSLFGGGRTGARGSQADLFDQLFGGAFGGGPSARQNMRGSDVEASVGVSFMEACKGTSRTVSIHPIVNCSTCSGTGLKPGAKRSTCGTCGGSGTRTFVLDSGFQMASTCPSCHGTGSTVPRGSQCGDCAGVGQVKTKKTVKVDIPAGVEDGMTIRIPREGDAPLSGKGQPGDLLVRVGVASSKMFRRQGTNLYHDVRIPFHTAILGGRVRVPTLDGEVDVRVPGGTQPGEEMVLKGRGIQSVYNGTKGDLFVTFSVQIPRSLSKRQQEILQMYADDVEGRPTAKSSDDKARASPSNQSQEAPNADNTDANGESAQDGSPSDRTEGERDRRKRAAAL</sequence>
<dbReference type="GO" id="GO:0008270">
    <property type="term" value="F:zinc ion binding"/>
    <property type="evidence" value="ECO:0007669"/>
    <property type="project" value="UniProtKB-KW"/>
</dbReference>
<dbReference type="HAMAP" id="MF_01152">
    <property type="entry name" value="DnaJ"/>
    <property type="match status" value="1"/>
</dbReference>
<dbReference type="GO" id="GO:0009408">
    <property type="term" value="P:response to heat"/>
    <property type="evidence" value="ECO:0007669"/>
    <property type="project" value="InterPro"/>
</dbReference>
<dbReference type="InterPro" id="IPR036410">
    <property type="entry name" value="HSP_DnaJ_Cys-rich_dom_sf"/>
</dbReference>
<keyword evidence="1 7" id="KW-0479">Metal-binding</keyword>
<dbReference type="GO" id="GO:0031072">
    <property type="term" value="F:heat shock protein binding"/>
    <property type="evidence" value="ECO:0007669"/>
    <property type="project" value="InterPro"/>
</dbReference>
<feature type="compositionally biased region" description="Polar residues" evidence="8">
    <location>
        <begin position="457"/>
        <end position="482"/>
    </location>
</feature>
<feature type="compositionally biased region" description="Basic and acidic residues" evidence="8">
    <location>
        <begin position="441"/>
        <end position="455"/>
    </location>
</feature>
<evidence type="ECO:0000313" key="11">
    <source>
        <dbReference type="EMBL" id="GJE87744.1"/>
    </source>
</evidence>
<dbReference type="InterPro" id="IPR001623">
    <property type="entry name" value="DnaJ_domain"/>
</dbReference>
<accession>A0A9P3LAQ2</accession>
<name>A0A9P3LAQ2_9APHY</name>
<evidence type="ECO:0000313" key="12">
    <source>
        <dbReference type="Proteomes" id="UP000703269"/>
    </source>
</evidence>
<dbReference type="InterPro" id="IPR018253">
    <property type="entry name" value="DnaJ_domain_CS"/>
</dbReference>
<dbReference type="SUPFAM" id="SSF46565">
    <property type="entry name" value="Chaperone J-domain"/>
    <property type="match status" value="1"/>
</dbReference>
<dbReference type="GO" id="GO:0005737">
    <property type="term" value="C:cytoplasm"/>
    <property type="evidence" value="ECO:0007669"/>
    <property type="project" value="TreeGrafter"/>
</dbReference>
<feature type="domain" description="J" evidence="9">
    <location>
        <begin position="71"/>
        <end position="135"/>
    </location>
</feature>
<evidence type="ECO:0000259" key="10">
    <source>
        <dbReference type="PROSITE" id="PS51188"/>
    </source>
</evidence>
<keyword evidence="5" id="KW-0143">Chaperone</keyword>
<dbReference type="Pfam" id="PF00684">
    <property type="entry name" value="DnaJ_CXXCXGXG"/>
    <property type="match status" value="1"/>
</dbReference>
<dbReference type="GO" id="GO:0005524">
    <property type="term" value="F:ATP binding"/>
    <property type="evidence" value="ECO:0007669"/>
    <property type="project" value="InterPro"/>
</dbReference>
<keyword evidence="3 7" id="KW-0863">Zinc-finger</keyword>
<keyword evidence="4 7" id="KW-0862">Zinc</keyword>
<dbReference type="NCBIfam" id="NF008035">
    <property type="entry name" value="PRK10767.1"/>
    <property type="match status" value="1"/>
</dbReference>
<evidence type="ECO:0000256" key="8">
    <source>
        <dbReference type="SAM" id="MobiDB-lite"/>
    </source>
</evidence>
<evidence type="ECO:0000259" key="9">
    <source>
        <dbReference type="PROSITE" id="PS50076"/>
    </source>
</evidence>
<evidence type="ECO:0000256" key="4">
    <source>
        <dbReference type="ARBA" id="ARBA00022833"/>
    </source>
</evidence>
<dbReference type="SUPFAM" id="SSF57938">
    <property type="entry name" value="DnaJ/Hsp40 cysteine-rich domain"/>
    <property type="match status" value="1"/>
</dbReference>
<dbReference type="EMBL" id="BPQB01000007">
    <property type="protein sequence ID" value="GJE87744.1"/>
    <property type="molecule type" value="Genomic_DNA"/>
</dbReference>
<dbReference type="InterPro" id="IPR012724">
    <property type="entry name" value="DnaJ"/>
</dbReference>
<dbReference type="PROSITE" id="PS51188">
    <property type="entry name" value="ZF_CR"/>
    <property type="match status" value="1"/>
</dbReference>
<evidence type="ECO:0000256" key="6">
    <source>
        <dbReference type="ARBA" id="ARBA00072890"/>
    </source>
</evidence>
<dbReference type="FunFam" id="2.10.230.10:FF:000001">
    <property type="entry name" value="DnaJ subfamily A member 2"/>
    <property type="match status" value="1"/>
</dbReference>
<dbReference type="Gene3D" id="2.10.230.10">
    <property type="entry name" value="Heat shock protein DnaJ, cysteine-rich domain"/>
    <property type="match status" value="1"/>
</dbReference>
<dbReference type="FunFam" id="2.60.260.20:FF:000005">
    <property type="entry name" value="Chaperone protein dnaJ 1, mitochondrial"/>
    <property type="match status" value="1"/>
</dbReference>
<dbReference type="PRINTS" id="PR00625">
    <property type="entry name" value="JDOMAIN"/>
</dbReference>
<dbReference type="PROSITE" id="PS00636">
    <property type="entry name" value="DNAJ_1"/>
    <property type="match status" value="1"/>
</dbReference>
<dbReference type="CDD" id="cd06257">
    <property type="entry name" value="DnaJ"/>
    <property type="match status" value="1"/>
</dbReference>
<dbReference type="Proteomes" id="UP000703269">
    <property type="component" value="Unassembled WGS sequence"/>
</dbReference>
<reference evidence="11 12" key="1">
    <citation type="submission" date="2021-08" db="EMBL/GenBank/DDBJ databases">
        <title>Draft Genome Sequence of Phanerochaete sordida strain YK-624.</title>
        <authorList>
            <person name="Mori T."/>
            <person name="Dohra H."/>
            <person name="Suzuki T."/>
            <person name="Kawagishi H."/>
            <person name="Hirai H."/>
        </authorList>
    </citation>
    <scope>NUCLEOTIDE SEQUENCE [LARGE SCALE GENOMIC DNA]</scope>
    <source>
        <strain evidence="11 12">YK-624</strain>
    </source>
</reference>
<dbReference type="PANTHER" id="PTHR43096:SF52">
    <property type="entry name" value="DNAJ HOMOLOG 1, MITOCHONDRIAL-RELATED"/>
    <property type="match status" value="1"/>
</dbReference>